<proteinExistence type="predicted"/>
<dbReference type="Pfam" id="PF00005">
    <property type="entry name" value="ABC_tran"/>
    <property type="match status" value="1"/>
</dbReference>
<dbReference type="Proteomes" id="UP000187485">
    <property type="component" value="Unassembled WGS sequence"/>
</dbReference>
<dbReference type="InterPro" id="IPR017871">
    <property type="entry name" value="ABC_transporter-like_CS"/>
</dbReference>
<dbReference type="PANTHER" id="PTHR42939">
    <property type="entry name" value="ABC TRANSPORTER ATP-BINDING PROTEIN ALBC-RELATED"/>
    <property type="match status" value="1"/>
</dbReference>
<gene>
    <name evidence="5" type="ORF">cpu_07740</name>
</gene>
<evidence type="ECO:0000256" key="2">
    <source>
        <dbReference type="ARBA" id="ARBA00022741"/>
    </source>
</evidence>
<organism evidence="5 6">
    <name type="scientific">Carboxydothermus pertinax</name>
    <dbReference type="NCBI Taxonomy" id="870242"/>
    <lineage>
        <taxon>Bacteria</taxon>
        <taxon>Bacillati</taxon>
        <taxon>Bacillota</taxon>
        <taxon>Clostridia</taxon>
        <taxon>Thermoanaerobacterales</taxon>
        <taxon>Thermoanaerobacteraceae</taxon>
        <taxon>Carboxydothermus</taxon>
    </lineage>
</organism>
<dbReference type="STRING" id="870242.cpu_07740"/>
<dbReference type="Gene3D" id="3.40.50.300">
    <property type="entry name" value="P-loop containing nucleotide triphosphate hydrolases"/>
    <property type="match status" value="1"/>
</dbReference>
<keyword evidence="6" id="KW-1185">Reference proteome</keyword>
<keyword evidence="2" id="KW-0547">Nucleotide-binding</keyword>
<dbReference type="InterPro" id="IPR027417">
    <property type="entry name" value="P-loop_NTPase"/>
</dbReference>
<dbReference type="CDD" id="cd03230">
    <property type="entry name" value="ABC_DR_subfamily_A"/>
    <property type="match status" value="1"/>
</dbReference>
<evidence type="ECO:0000256" key="1">
    <source>
        <dbReference type="ARBA" id="ARBA00022448"/>
    </source>
</evidence>
<evidence type="ECO:0000256" key="3">
    <source>
        <dbReference type="ARBA" id="ARBA00022840"/>
    </source>
</evidence>
<protein>
    <recommendedName>
        <fullName evidence="4">ABC transporter domain-containing protein</fullName>
    </recommendedName>
</protein>
<feature type="domain" description="ABC transporter" evidence="4">
    <location>
        <begin position="3"/>
        <end position="226"/>
    </location>
</feature>
<dbReference type="GO" id="GO:0016887">
    <property type="term" value="F:ATP hydrolysis activity"/>
    <property type="evidence" value="ECO:0007669"/>
    <property type="project" value="InterPro"/>
</dbReference>
<evidence type="ECO:0000313" key="6">
    <source>
        <dbReference type="Proteomes" id="UP000187485"/>
    </source>
</evidence>
<dbReference type="SMART" id="SM00382">
    <property type="entry name" value="AAA"/>
    <property type="match status" value="1"/>
</dbReference>
<dbReference type="PROSITE" id="PS50893">
    <property type="entry name" value="ABC_TRANSPORTER_2"/>
    <property type="match status" value="1"/>
</dbReference>
<sequence length="240" mass="26981">MDVLQVKINRAGYISKKNAVSNIQFNLNKGELVGLIGPNGAGKSTTIKAITGLLPEFEGNIQFCGEKKNYVYIPEQPILYDNLTLWEHLELAAAAYEIKREVFLEKAENLLNTFSLKEVKHHFPSSFSKGMQQKVMLIVGFLIQPDVYIIDEPFVGLDPRATLEFLRFLKEEKTREAGILISTHQLDIAEKICDSVILIADGKIVAQGSIPEIQEKCHLPGASLFDCFNFILETIYYDAK</sequence>
<dbReference type="GO" id="GO:0005524">
    <property type="term" value="F:ATP binding"/>
    <property type="evidence" value="ECO:0007669"/>
    <property type="project" value="UniProtKB-KW"/>
</dbReference>
<dbReference type="RefSeq" id="WP_075858765.1">
    <property type="nucleotide sequence ID" value="NZ_BDJK01000010.1"/>
</dbReference>
<comment type="caution">
    <text evidence="5">The sequence shown here is derived from an EMBL/GenBank/DDBJ whole genome shotgun (WGS) entry which is preliminary data.</text>
</comment>
<dbReference type="InterPro" id="IPR051782">
    <property type="entry name" value="ABC_Transporter_VariousFunc"/>
</dbReference>
<keyword evidence="3" id="KW-0067">ATP-binding</keyword>
<dbReference type="InterPro" id="IPR003593">
    <property type="entry name" value="AAA+_ATPase"/>
</dbReference>
<dbReference type="InterPro" id="IPR003439">
    <property type="entry name" value="ABC_transporter-like_ATP-bd"/>
</dbReference>
<name>A0A1L8CTT3_9THEO</name>
<dbReference type="PROSITE" id="PS00211">
    <property type="entry name" value="ABC_TRANSPORTER_1"/>
    <property type="match status" value="1"/>
</dbReference>
<evidence type="ECO:0000259" key="4">
    <source>
        <dbReference type="PROSITE" id="PS50893"/>
    </source>
</evidence>
<dbReference type="PANTHER" id="PTHR42939:SF2">
    <property type="entry name" value="ABC-TYPE TRANSPORTER ATP-BINDING PROTEIN ECSA"/>
    <property type="match status" value="1"/>
</dbReference>
<evidence type="ECO:0000313" key="5">
    <source>
        <dbReference type="EMBL" id="GAV22264.1"/>
    </source>
</evidence>
<keyword evidence="1" id="KW-0813">Transport</keyword>
<dbReference type="SUPFAM" id="SSF52540">
    <property type="entry name" value="P-loop containing nucleoside triphosphate hydrolases"/>
    <property type="match status" value="1"/>
</dbReference>
<accession>A0A1L8CTT3</accession>
<dbReference type="EMBL" id="BDJK01000010">
    <property type="protein sequence ID" value="GAV22264.1"/>
    <property type="molecule type" value="Genomic_DNA"/>
</dbReference>
<reference evidence="6" key="1">
    <citation type="submission" date="2016-12" db="EMBL/GenBank/DDBJ databases">
        <title>Draft Genome Sequences od Carboxydothermus pertinax and islandicus, Hydrogenogenic Carboxydotrophic Bacteria.</title>
        <authorList>
            <person name="Fukuyama Y."/>
            <person name="Ohmae K."/>
            <person name="Yoneda Y."/>
            <person name="Yoshida T."/>
            <person name="Sako Y."/>
        </authorList>
    </citation>
    <scope>NUCLEOTIDE SEQUENCE [LARGE SCALE GENOMIC DNA]</scope>
    <source>
        <strain evidence="6">Ug1</strain>
    </source>
</reference>
<dbReference type="AlphaFoldDB" id="A0A1L8CTT3"/>